<organism evidence="1 2">
    <name type="scientific">Acer negundo</name>
    <name type="common">Box elder</name>
    <dbReference type="NCBI Taxonomy" id="4023"/>
    <lineage>
        <taxon>Eukaryota</taxon>
        <taxon>Viridiplantae</taxon>
        <taxon>Streptophyta</taxon>
        <taxon>Embryophyta</taxon>
        <taxon>Tracheophyta</taxon>
        <taxon>Spermatophyta</taxon>
        <taxon>Magnoliopsida</taxon>
        <taxon>eudicotyledons</taxon>
        <taxon>Gunneridae</taxon>
        <taxon>Pentapetalae</taxon>
        <taxon>rosids</taxon>
        <taxon>malvids</taxon>
        <taxon>Sapindales</taxon>
        <taxon>Sapindaceae</taxon>
        <taxon>Hippocastanoideae</taxon>
        <taxon>Acereae</taxon>
        <taxon>Acer</taxon>
    </lineage>
</organism>
<dbReference type="Proteomes" id="UP001064489">
    <property type="component" value="Chromosome 1"/>
</dbReference>
<dbReference type="PANTHER" id="PTHR47481">
    <property type="match status" value="1"/>
</dbReference>
<dbReference type="AlphaFoldDB" id="A0AAD5JE75"/>
<accession>A0AAD5JE75</accession>
<evidence type="ECO:0000313" key="2">
    <source>
        <dbReference type="Proteomes" id="UP001064489"/>
    </source>
</evidence>
<reference evidence="1" key="2">
    <citation type="submission" date="2023-02" db="EMBL/GenBank/DDBJ databases">
        <authorList>
            <person name="Swenson N.G."/>
            <person name="Wegrzyn J.L."/>
            <person name="Mcevoy S.L."/>
        </authorList>
    </citation>
    <scope>NUCLEOTIDE SEQUENCE</scope>
    <source>
        <strain evidence="1">91603</strain>
        <tissue evidence="1">Leaf</tissue>
    </source>
</reference>
<gene>
    <name evidence="1" type="ORF">LWI28_013285</name>
</gene>
<sequence length="71" mass="7686">MQIRSQIQSAKKGSLSIYDHVLKMKSFAESLSAAGQPMSDRDLLMNILEGVGSEFDVVVVTITALQSTISI</sequence>
<dbReference type="EMBL" id="JAJSOW010000003">
    <property type="protein sequence ID" value="KAI9195260.1"/>
    <property type="molecule type" value="Genomic_DNA"/>
</dbReference>
<name>A0AAD5JE75_ACENE</name>
<comment type="caution">
    <text evidence="1">The sequence shown here is derived from an EMBL/GenBank/DDBJ whole genome shotgun (WGS) entry which is preliminary data.</text>
</comment>
<dbReference type="PANTHER" id="PTHR47481:SF22">
    <property type="entry name" value="RETROTRANSPOSON GAG DOMAIN-CONTAINING PROTEIN"/>
    <property type="match status" value="1"/>
</dbReference>
<keyword evidence="2" id="KW-1185">Reference proteome</keyword>
<reference evidence="1" key="1">
    <citation type="journal article" date="2022" name="Plant J.">
        <title>Strategies of tolerance reflected in two North American maple genomes.</title>
        <authorList>
            <person name="McEvoy S.L."/>
            <person name="Sezen U.U."/>
            <person name="Trouern-Trend A."/>
            <person name="McMahon S.M."/>
            <person name="Schaberg P.G."/>
            <person name="Yang J."/>
            <person name="Wegrzyn J.L."/>
            <person name="Swenson N.G."/>
        </authorList>
    </citation>
    <scope>NUCLEOTIDE SEQUENCE</scope>
    <source>
        <strain evidence="1">91603</strain>
    </source>
</reference>
<protein>
    <submittedName>
        <fullName evidence="1">Uncharacterized protein</fullName>
    </submittedName>
</protein>
<proteinExistence type="predicted"/>
<evidence type="ECO:0000313" key="1">
    <source>
        <dbReference type="EMBL" id="KAI9195260.1"/>
    </source>
</evidence>